<feature type="transmembrane region" description="Helical" evidence="1">
    <location>
        <begin position="390"/>
        <end position="414"/>
    </location>
</feature>
<feature type="transmembrane region" description="Helical" evidence="1">
    <location>
        <begin position="984"/>
        <end position="1003"/>
    </location>
</feature>
<dbReference type="Pfam" id="PF00873">
    <property type="entry name" value="ACR_tran"/>
    <property type="match status" value="1"/>
</dbReference>
<feature type="transmembrane region" description="Helical" evidence="1">
    <location>
        <begin position="935"/>
        <end position="956"/>
    </location>
</feature>
<dbReference type="PANTHER" id="PTHR32063:SF18">
    <property type="entry name" value="CATION EFFLUX SYSTEM PROTEIN"/>
    <property type="match status" value="1"/>
</dbReference>
<dbReference type="Gene3D" id="3.30.70.1440">
    <property type="entry name" value="Multidrug efflux transporter AcrB pore domain"/>
    <property type="match status" value="1"/>
</dbReference>
<keyword evidence="3" id="KW-1185">Reference proteome</keyword>
<dbReference type="Gene3D" id="3.30.70.1430">
    <property type="entry name" value="Multidrug efflux transporter AcrB pore domain"/>
    <property type="match status" value="2"/>
</dbReference>
<accession>A0ABU4UGW7</accession>
<evidence type="ECO:0000313" key="3">
    <source>
        <dbReference type="Proteomes" id="UP001284537"/>
    </source>
</evidence>
<dbReference type="Proteomes" id="UP001284537">
    <property type="component" value="Unassembled WGS sequence"/>
</dbReference>
<gene>
    <name evidence="2" type="ORF">QLH52_15660</name>
</gene>
<feature type="transmembrane region" description="Helical" evidence="1">
    <location>
        <begin position="465"/>
        <end position="488"/>
    </location>
</feature>
<feature type="transmembrane region" description="Helical" evidence="1">
    <location>
        <begin position="541"/>
        <end position="567"/>
    </location>
</feature>
<feature type="transmembrane region" description="Helical" evidence="1">
    <location>
        <begin position="909"/>
        <end position="929"/>
    </location>
</feature>
<dbReference type="PANTHER" id="PTHR32063">
    <property type="match status" value="1"/>
</dbReference>
<feature type="transmembrane region" description="Helical" evidence="1">
    <location>
        <begin position="12"/>
        <end position="33"/>
    </location>
</feature>
<feature type="transmembrane region" description="Helical" evidence="1">
    <location>
        <begin position="883"/>
        <end position="902"/>
    </location>
</feature>
<keyword evidence="1" id="KW-1133">Transmembrane helix</keyword>
<dbReference type="Gene3D" id="1.20.1640.10">
    <property type="entry name" value="Multidrug efflux transporter AcrB transmembrane domain"/>
    <property type="match status" value="2"/>
</dbReference>
<evidence type="ECO:0000256" key="1">
    <source>
        <dbReference type="SAM" id="Phobius"/>
    </source>
</evidence>
<dbReference type="Gene3D" id="3.30.70.1320">
    <property type="entry name" value="Multidrug efflux transporter AcrB pore domain like"/>
    <property type="match status" value="1"/>
</dbReference>
<dbReference type="EMBL" id="JAXARY010000014">
    <property type="protein sequence ID" value="MDX8128732.1"/>
    <property type="molecule type" value="Genomic_DNA"/>
</dbReference>
<reference evidence="2 3" key="1">
    <citation type="submission" date="2023-11" db="EMBL/GenBank/DDBJ databases">
        <authorList>
            <person name="Ouyang M.-Y."/>
        </authorList>
    </citation>
    <scope>NUCLEOTIDE SEQUENCE [LARGE SCALE GENOMIC DNA]</scope>
    <source>
        <strain evidence="2 3">OY6</strain>
    </source>
</reference>
<protein>
    <submittedName>
        <fullName evidence="2">Efflux RND transporter permease subunit</fullName>
    </submittedName>
</protein>
<feature type="transmembrane region" description="Helical" evidence="1">
    <location>
        <begin position="364"/>
        <end position="384"/>
    </location>
</feature>
<dbReference type="SUPFAM" id="SSF82866">
    <property type="entry name" value="Multidrug efflux transporter AcrB transmembrane domain"/>
    <property type="match status" value="2"/>
</dbReference>
<dbReference type="RefSeq" id="WP_319962184.1">
    <property type="nucleotide sequence ID" value="NZ_JAXARY010000014.1"/>
</dbReference>
<organism evidence="2 3">
    <name type="scientific">Methylomonas defluvii</name>
    <dbReference type="NCBI Taxonomy" id="3045149"/>
    <lineage>
        <taxon>Bacteria</taxon>
        <taxon>Pseudomonadati</taxon>
        <taxon>Pseudomonadota</taxon>
        <taxon>Gammaproteobacteria</taxon>
        <taxon>Methylococcales</taxon>
        <taxon>Methylococcaceae</taxon>
        <taxon>Methylomonas</taxon>
    </lineage>
</organism>
<sequence length="1038" mass="114810">MKSGFNLSEWALRHPALVLYAMLMLTLVGMLSYTRLGQSEDPPFTFKVMVIRTGWPGASAQEVEQQVTDKLEKKLQEVPWLDNLRSYSRPGESLIFLSAKDSTPAAQVPDIFYQVRKKIGDIAYTLPAGVEGPTFNDEFGDVYGNLYALTGDGYDYAELKRHSETLRAELLRVNDVAKVDFFGEQKQRIYVELSNAKLATIGIDVATLLRTLQAQNLVTGSGSFDSENEHIRIAVTGRYDRLEELRDVRFRANNNEFRLGDVAKVSRGFEDPPKDRVRYKGHDALLIGVAMRAGGDIIKLGRDLDQAVVTTQAQLPVGLELHTVSSQPKAVQRSVNEFAKSLTEAVVIVLGVSLLSLGLRTGIVVAITIPVVLAVTFWLMHLFGVGLHKISLGALILALGLLVDDAIIAVEMMASKMEQGWDRTRAAAFAYTTTAMPMLSGTLVTAAGFLPIATAASSTGEYTRSIFQVVVIALLVSWFAAVVFVPYLGHRLLPDLSKGQEQASSWARIWAKLRNKPHAEQPKNHAHELYQTPFYLRFRKLVAACVIHRWLVIVLTIAMFITAIFGFKFVQQQFFPDSTRPELIVDLRLAEGVSYAATEADVKKMEAWLDEQSGIDNYVAYVGNGSPRFYLPLDQQLPQRSFAQFVVLTNGPAEREQLRDKLIHLFEQDFPDMRGSVLRLENGPPVGFPVQFRVSGPDLSTLRTIARQVADVMRANPYPSNVQLDWEEPVKVVRVNVDQSKARLLGISSSDIANIVNGALQGLYVTEFREGIERIDLLVRGAEIERKHLSRLQNLMIPIPGGRSVPLSQVAELEYGFEEGLIWRRNRIPTVTVRANLYGNMQAPMVSAQIEEQLVDIKRQLPPGYRLETGGAVEESAKGGDSVAAGMPLFFLTVLTVLMIQLQSFSRMALVLLTAPLGLIGVTLFLLIFQQPFGFVAMLGTIALSGMIMRNSVILVDQIDQDKQAGRSDFDAIVDSTVRRFRPIVLTAAAAILAMIPLTHSAFFGPMAVAIMGGLTVATALTLLFLPALYAAWFRITV</sequence>
<name>A0ABU4UGW7_9GAMM</name>
<proteinExistence type="predicted"/>
<comment type="caution">
    <text evidence="2">The sequence shown here is derived from an EMBL/GenBank/DDBJ whole genome shotgun (WGS) entry which is preliminary data.</text>
</comment>
<dbReference type="SUPFAM" id="SSF82714">
    <property type="entry name" value="Multidrug efflux transporter AcrB TolC docking domain, DN and DC subdomains"/>
    <property type="match status" value="2"/>
</dbReference>
<dbReference type="SUPFAM" id="SSF82693">
    <property type="entry name" value="Multidrug efflux transporter AcrB pore domain, PN1, PN2, PC1 and PC2 subdomains"/>
    <property type="match status" value="2"/>
</dbReference>
<dbReference type="InterPro" id="IPR027463">
    <property type="entry name" value="AcrB_DN_DC_subdom"/>
</dbReference>
<keyword evidence="1" id="KW-0472">Membrane</keyword>
<feature type="transmembrane region" description="Helical" evidence="1">
    <location>
        <begin position="426"/>
        <end position="453"/>
    </location>
</feature>
<keyword evidence="1" id="KW-0812">Transmembrane</keyword>
<dbReference type="Gene3D" id="3.30.2090.10">
    <property type="entry name" value="Multidrug efflux transporter AcrB TolC docking domain, DN and DC subdomains"/>
    <property type="match status" value="2"/>
</dbReference>
<dbReference type="PRINTS" id="PR00702">
    <property type="entry name" value="ACRIFLAVINRP"/>
</dbReference>
<evidence type="ECO:0000313" key="2">
    <source>
        <dbReference type="EMBL" id="MDX8128732.1"/>
    </source>
</evidence>
<feature type="transmembrane region" description="Helical" evidence="1">
    <location>
        <begin position="1009"/>
        <end position="1033"/>
    </location>
</feature>
<dbReference type="InterPro" id="IPR001036">
    <property type="entry name" value="Acrflvin-R"/>
</dbReference>